<dbReference type="PANTHER" id="PTHR21092">
    <property type="entry name" value="NICASTRIN"/>
    <property type="match status" value="1"/>
</dbReference>
<dbReference type="Proteomes" id="UP000001542">
    <property type="component" value="Unassembled WGS sequence"/>
</dbReference>
<protein>
    <recommendedName>
        <fullName evidence="3">Nicastrin</fullName>
    </recommendedName>
</protein>
<evidence type="ECO:0000256" key="3">
    <source>
        <dbReference type="ARBA" id="ARBA00015303"/>
    </source>
</evidence>
<dbReference type="PANTHER" id="PTHR21092:SF0">
    <property type="entry name" value="NICASTRIN"/>
    <property type="match status" value="1"/>
</dbReference>
<evidence type="ECO:0000313" key="12">
    <source>
        <dbReference type="EMBL" id="EAX99963.1"/>
    </source>
</evidence>
<evidence type="ECO:0000256" key="8">
    <source>
        <dbReference type="ARBA" id="ARBA00023136"/>
    </source>
</evidence>
<dbReference type="VEuPathDB" id="TrichDB:TVAG_267320"/>
<evidence type="ECO:0000256" key="10">
    <source>
        <dbReference type="SAM" id="Phobius"/>
    </source>
</evidence>
<keyword evidence="4 10" id="KW-0812">Transmembrane</keyword>
<reference evidence="12" key="1">
    <citation type="submission" date="2006-10" db="EMBL/GenBank/DDBJ databases">
        <authorList>
            <person name="Amadeo P."/>
            <person name="Zhao Q."/>
            <person name="Wortman J."/>
            <person name="Fraser-Liggett C."/>
            <person name="Carlton J."/>
        </authorList>
    </citation>
    <scope>NUCLEOTIDE SEQUENCE</scope>
    <source>
        <strain evidence="12">G3</strain>
    </source>
</reference>
<evidence type="ECO:0000259" key="11">
    <source>
        <dbReference type="Pfam" id="PF18266"/>
    </source>
</evidence>
<keyword evidence="7 10" id="KW-1133">Transmembrane helix</keyword>
<accession>A2F570</accession>
<dbReference type="AlphaFoldDB" id="A2F570"/>
<comment type="similarity">
    <text evidence="2">Belongs to the nicastrin family.</text>
</comment>
<dbReference type="SMR" id="A2F570"/>
<name>A2F570_TRIV3</name>
<evidence type="ECO:0000256" key="7">
    <source>
        <dbReference type="ARBA" id="ARBA00022989"/>
    </source>
</evidence>
<dbReference type="EMBL" id="DS113619">
    <property type="protein sequence ID" value="EAX99963.1"/>
    <property type="molecule type" value="Genomic_DNA"/>
</dbReference>
<sequence length="634" mass="71997">MFIFACLYLTKEYSLSFPNEFNFRMPTTDGWMGPKTRWQGNNGYLVKITTAEELTNHIANKHYYSETLLLPTSLVTDEILTNLENNFKPIKYLRAIIMYPTGDANVSSAPRYPNQKYSYHKEDYDWNPYGSGSDRKQHSFDIYQITSEEYLAAFLALMNAFPEESGVYINNRQYSRGNFKKSYTTKKSGNPLADPVSGVNIYGSFDANFTGPAVWAIASIDSFGLTPYNHVGADRSMSGFIGLLAALRALQNLTWSEATKPLRYIFFDTEEFAYSGSERFLYDIANFKCQTPDSDNSDACSIPYRAYMGFKNITLDDFDTVIELQSIGLYNDSSKLFAHSEKEVNAEFLSNVTSVNYSGVSISQADSDLPGVPPSSMNSFLKYKNRTFNHVVLTGFNRQYVNKNIGMPDDSYNNIDIDYMTKAATNTARLLAKLCFPDLPEANLSSIVADKDMINQTLYGFAVNPNASSIFLHFWPLSEKRPQLSTVPGSIYTGVSIGYSYRTKHQFIKMFMDETKAAKYVDVDCSDSEKVNCSKIDPELKCGWNNRCVKSNVEFSPALYPGLEFDYDDYKYNVSTWDNPYFAETRWNNQMLYYVTLGQAYIGRYAIFVGVLLWLILAIGGAKLWSWNLTKLSK</sequence>
<evidence type="ECO:0000313" key="13">
    <source>
        <dbReference type="Proteomes" id="UP000001542"/>
    </source>
</evidence>
<keyword evidence="6" id="KW-0914">Notch signaling pathway</keyword>
<evidence type="ECO:0000256" key="6">
    <source>
        <dbReference type="ARBA" id="ARBA00022976"/>
    </source>
</evidence>
<comment type="subcellular location">
    <subcellularLocation>
        <location evidence="1">Membrane</location>
        <topology evidence="1">Single-pass type I membrane protein</topology>
    </subcellularLocation>
</comment>
<dbReference type="SUPFAM" id="SSF53187">
    <property type="entry name" value="Zn-dependent exopeptidases"/>
    <property type="match status" value="1"/>
</dbReference>
<evidence type="ECO:0000256" key="5">
    <source>
        <dbReference type="ARBA" id="ARBA00022729"/>
    </source>
</evidence>
<dbReference type="GO" id="GO:0005886">
    <property type="term" value="C:plasma membrane"/>
    <property type="evidence" value="ECO:0000318"/>
    <property type="project" value="GO_Central"/>
</dbReference>
<keyword evidence="8 10" id="KW-0472">Membrane</keyword>
<dbReference type="OrthoDB" id="10265862at2759"/>
<dbReference type="Pfam" id="PF05450">
    <property type="entry name" value="Nicastrin"/>
    <property type="match status" value="1"/>
</dbReference>
<dbReference type="InterPro" id="IPR008710">
    <property type="entry name" value="Nicastrin"/>
</dbReference>
<dbReference type="STRING" id="5722.A2F570"/>
<evidence type="ECO:0000256" key="1">
    <source>
        <dbReference type="ARBA" id="ARBA00004479"/>
    </source>
</evidence>
<evidence type="ECO:0000256" key="9">
    <source>
        <dbReference type="ARBA" id="ARBA00023180"/>
    </source>
</evidence>
<dbReference type="VEuPathDB" id="TrichDB:TVAGG3_0496070"/>
<dbReference type="InParanoid" id="A2F570"/>
<dbReference type="RefSeq" id="XP_001312893.1">
    <property type="nucleotide sequence ID" value="XM_001312892.1"/>
</dbReference>
<evidence type="ECO:0000256" key="4">
    <source>
        <dbReference type="ARBA" id="ARBA00022692"/>
    </source>
</evidence>
<dbReference type="KEGG" id="tva:4757778"/>
<dbReference type="InterPro" id="IPR041084">
    <property type="entry name" value="Ncstrn_small"/>
</dbReference>
<feature type="transmembrane region" description="Helical" evidence="10">
    <location>
        <begin position="605"/>
        <end position="625"/>
    </location>
</feature>
<reference evidence="12" key="2">
    <citation type="journal article" date="2007" name="Science">
        <title>Draft genome sequence of the sexually transmitted pathogen Trichomonas vaginalis.</title>
        <authorList>
            <person name="Carlton J.M."/>
            <person name="Hirt R.P."/>
            <person name="Silva J.C."/>
            <person name="Delcher A.L."/>
            <person name="Schatz M."/>
            <person name="Zhao Q."/>
            <person name="Wortman J.R."/>
            <person name="Bidwell S.L."/>
            <person name="Alsmark U.C.M."/>
            <person name="Besteiro S."/>
            <person name="Sicheritz-Ponten T."/>
            <person name="Noel C.J."/>
            <person name="Dacks J.B."/>
            <person name="Foster P.G."/>
            <person name="Simillion C."/>
            <person name="Van de Peer Y."/>
            <person name="Miranda-Saavedra D."/>
            <person name="Barton G.J."/>
            <person name="Westrop G.D."/>
            <person name="Mueller S."/>
            <person name="Dessi D."/>
            <person name="Fiori P.L."/>
            <person name="Ren Q."/>
            <person name="Paulsen I."/>
            <person name="Zhang H."/>
            <person name="Bastida-Corcuera F.D."/>
            <person name="Simoes-Barbosa A."/>
            <person name="Brown M.T."/>
            <person name="Hayes R.D."/>
            <person name="Mukherjee M."/>
            <person name="Okumura C.Y."/>
            <person name="Schneider R."/>
            <person name="Smith A.J."/>
            <person name="Vanacova S."/>
            <person name="Villalvazo M."/>
            <person name="Haas B.J."/>
            <person name="Pertea M."/>
            <person name="Feldblyum T.V."/>
            <person name="Utterback T.R."/>
            <person name="Shu C.L."/>
            <person name="Osoegawa K."/>
            <person name="de Jong P.J."/>
            <person name="Hrdy I."/>
            <person name="Horvathova L."/>
            <person name="Zubacova Z."/>
            <person name="Dolezal P."/>
            <person name="Malik S.B."/>
            <person name="Logsdon J.M. Jr."/>
            <person name="Henze K."/>
            <person name="Gupta A."/>
            <person name="Wang C.C."/>
            <person name="Dunne R.L."/>
            <person name="Upcroft J.A."/>
            <person name="Upcroft P."/>
            <person name="White O."/>
            <person name="Salzberg S.L."/>
            <person name="Tang P."/>
            <person name="Chiu C.-H."/>
            <person name="Lee Y.-S."/>
            <person name="Embley T.M."/>
            <person name="Coombs G.H."/>
            <person name="Mottram J.C."/>
            <person name="Tachezy J."/>
            <person name="Fraser-Liggett C.M."/>
            <person name="Johnson P.J."/>
        </authorList>
    </citation>
    <scope>NUCLEOTIDE SEQUENCE [LARGE SCALE GENOMIC DNA]</scope>
    <source>
        <strain evidence="12">G3</strain>
    </source>
</reference>
<dbReference type="Pfam" id="PF18266">
    <property type="entry name" value="Ncstrn_small"/>
    <property type="match status" value="1"/>
</dbReference>
<keyword evidence="9" id="KW-0325">Glycoprotein</keyword>
<feature type="domain" description="Nicastrin small lobe" evidence="11">
    <location>
        <begin position="24"/>
        <end position="153"/>
    </location>
</feature>
<evidence type="ECO:0000256" key="2">
    <source>
        <dbReference type="ARBA" id="ARBA00007717"/>
    </source>
</evidence>
<dbReference type="Gene3D" id="3.40.630.10">
    <property type="entry name" value="Zn peptidases"/>
    <property type="match status" value="1"/>
</dbReference>
<proteinExistence type="inferred from homology"/>
<gene>
    <name evidence="12" type="ORF">TVAG_267320</name>
</gene>
<dbReference type="GO" id="GO:0016485">
    <property type="term" value="P:protein processing"/>
    <property type="evidence" value="ECO:0000318"/>
    <property type="project" value="GO_Central"/>
</dbReference>
<dbReference type="eggNOG" id="KOG2657">
    <property type="taxonomic scope" value="Eukaryota"/>
</dbReference>
<keyword evidence="5" id="KW-0732">Signal</keyword>
<keyword evidence="13" id="KW-1185">Reference proteome</keyword>
<dbReference type="GO" id="GO:0007219">
    <property type="term" value="P:Notch signaling pathway"/>
    <property type="evidence" value="ECO:0007669"/>
    <property type="project" value="UniProtKB-KW"/>
</dbReference>
<organism evidence="12 13">
    <name type="scientific">Trichomonas vaginalis (strain ATCC PRA-98 / G3)</name>
    <dbReference type="NCBI Taxonomy" id="412133"/>
    <lineage>
        <taxon>Eukaryota</taxon>
        <taxon>Metamonada</taxon>
        <taxon>Parabasalia</taxon>
        <taxon>Trichomonadida</taxon>
        <taxon>Trichomonadidae</taxon>
        <taxon>Trichomonas</taxon>
    </lineage>
</organism>
<dbReference type="FunFam" id="3.40.630.10:FF:000185">
    <property type="entry name" value="Nicastrin"/>
    <property type="match status" value="1"/>
</dbReference>